<keyword evidence="3" id="KW-0808">Transferase</keyword>
<dbReference type="EMBL" id="AUZX01007556">
    <property type="protein sequence ID" value="EQD58945.1"/>
    <property type="molecule type" value="Genomic_DNA"/>
</dbReference>
<keyword evidence="1" id="KW-0235">DNA replication</keyword>
<evidence type="ECO:0000259" key="2">
    <source>
        <dbReference type="Pfam" id="PF00476"/>
    </source>
</evidence>
<evidence type="ECO:0000313" key="3">
    <source>
        <dbReference type="EMBL" id="EQD58945.1"/>
    </source>
</evidence>
<dbReference type="PANTHER" id="PTHR10133">
    <property type="entry name" value="DNA POLYMERASE I"/>
    <property type="match status" value="1"/>
</dbReference>
<dbReference type="GO" id="GO:0003677">
    <property type="term" value="F:DNA binding"/>
    <property type="evidence" value="ECO:0007669"/>
    <property type="project" value="InterPro"/>
</dbReference>
<dbReference type="Gene3D" id="1.10.150.20">
    <property type="entry name" value="5' to 3' exonuclease, C-terminal subdomain"/>
    <property type="match status" value="1"/>
</dbReference>
<keyword evidence="3" id="KW-0548">Nucleotidyltransferase</keyword>
<keyword evidence="3" id="KW-0239">DNA-directed DNA polymerase</keyword>
<protein>
    <submittedName>
        <fullName evidence="3">DNA-directed DNA polymerase, family A domain protein</fullName>
        <ecNumber evidence="3">2.7.7.7</ecNumber>
    </submittedName>
</protein>
<dbReference type="InterPro" id="IPR002298">
    <property type="entry name" value="DNA_polymerase_A"/>
</dbReference>
<dbReference type="AlphaFoldDB" id="T1BYH3"/>
<name>T1BYH3_9ZZZZ</name>
<comment type="caution">
    <text evidence="3">The sequence shown here is derived from an EMBL/GenBank/DDBJ whole genome shotgun (WGS) entry which is preliminary data.</text>
</comment>
<dbReference type="GO" id="GO:0006302">
    <property type="term" value="P:double-strand break repair"/>
    <property type="evidence" value="ECO:0007669"/>
    <property type="project" value="TreeGrafter"/>
</dbReference>
<feature type="domain" description="DNA-directed DNA polymerase family A palm" evidence="2">
    <location>
        <begin position="1"/>
        <end position="57"/>
    </location>
</feature>
<accession>T1BYH3</accession>
<reference evidence="3" key="2">
    <citation type="journal article" date="2014" name="ISME J.">
        <title>Microbial stratification in low pH oxic and suboxic macroscopic growths along an acid mine drainage.</title>
        <authorList>
            <person name="Mendez-Garcia C."/>
            <person name="Mesa V."/>
            <person name="Sprenger R.R."/>
            <person name="Richter M."/>
            <person name="Diez M.S."/>
            <person name="Solano J."/>
            <person name="Bargiela R."/>
            <person name="Golyshina O.V."/>
            <person name="Manteca A."/>
            <person name="Ramos J.L."/>
            <person name="Gallego J.R."/>
            <person name="Llorente I."/>
            <person name="Martins Dos Santos V.A."/>
            <person name="Jensen O.N."/>
            <person name="Pelaez A.I."/>
            <person name="Sanchez J."/>
            <person name="Ferrer M."/>
        </authorList>
    </citation>
    <scope>NUCLEOTIDE SEQUENCE</scope>
</reference>
<sequence length="57" mass="7065">MERYFQRYPDVRRFMDETRRRGREQGYVETVFGRRLYLPDIRSGNSQTRQYAERSAI</sequence>
<evidence type="ECO:0000256" key="1">
    <source>
        <dbReference type="ARBA" id="ARBA00022705"/>
    </source>
</evidence>
<feature type="non-terminal residue" evidence="3">
    <location>
        <position position="57"/>
    </location>
</feature>
<dbReference type="GO" id="GO:0003887">
    <property type="term" value="F:DNA-directed DNA polymerase activity"/>
    <property type="evidence" value="ECO:0007669"/>
    <property type="project" value="UniProtKB-KW"/>
</dbReference>
<gene>
    <name evidence="3" type="ORF">B1A_10601</name>
</gene>
<dbReference type="InterPro" id="IPR001098">
    <property type="entry name" value="DNA-dir_DNA_pol_A_palm_dom"/>
</dbReference>
<organism evidence="3">
    <name type="scientific">mine drainage metagenome</name>
    <dbReference type="NCBI Taxonomy" id="410659"/>
    <lineage>
        <taxon>unclassified sequences</taxon>
        <taxon>metagenomes</taxon>
        <taxon>ecological metagenomes</taxon>
    </lineage>
</organism>
<dbReference type="EC" id="2.7.7.7" evidence="3"/>
<dbReference type="PRINTS" id="PR00868">
    <property type="entry name" value="DNAPOLI"/>
</dbReference>
<dbReference type="InterPro" id="IPR043502">
    <property type="entry name" value="DNA/RNA_pol_sf"/>
</dbReference>
<dbReference type="Pfam" id="PF00476">
    <property type="entry name" value="DNA_pol_A"/>
    <property type="match status" value="1"/>
</dbReference>
<dbReference type="SUPFAM" id="SSF56672">
    <property type="entry name" value="DNA/RNA polymerases"/>
    <property type="match status" value="1"/>
</dbReference>
<reference evidence="3" key="1">
    <citation type="submission" date="2013-08" db="EMBL/GenBank/DDBJ databases">
        <authorList>
            <person name="Mendez C."/>
            <person name="Richter M."/>
            <person name="Ferrer M."/>
            <person name="Sanchez J."/>
        </authorList>
    </citation>
    <scope>NUCLEOTIDE SEQUENCE</scope>
</reference>
<dbReference type="GO" id="GO:0006261">
    <property type="term" value="P:DNA-templated DNA replication"/>
    <property type="evidence" value="ECO:0007669"/>
    <property type="project" value="InterPro"/>
</dbReference>
<dbReference type="PANTHER" id="PTHR10133:SF27">
    <property type="entry name" value="DNA POLYMERASE NU"/>
    <property type="match status" value="1"/>
</dbReference>
<proteinExistence type="predicted"/>